<keyword evidence="7" id="KW-0479">Metal-binding</keyword>
<dbReference type="Gene3D" id="3.20.20.140">
    <property type="entry name" value="Metal-dependent hydrolases"/>
    <property type="match status" value="1"/>
</dbReference>
<dbReference type="EMBL" id="LR899010">
    <property type="protein sequence ID" value="CAD7082021.1"/>
    <property type="molecule type" value="Genomic_DNA"/>
</dbReference>
<dbReference type="GO" id="GO:0006154">
    <property type="term" value="P:adenosine catabolic process"/>
    <property type="evidence" value="ECO:0007669"/>
    <property type="project" value="InterPro"/>
</dbReference>
<dbReference type="GO" id="GO:0046103">
    <property type="term" value="P:inosine biosynthetic process"/>
    <property type="evidence" value="ECO:0007669"/>
    <property type="project" value="TreeGrafter"/>
</dbReference>
<evidence type="ECO:0000256" key="7">
    <source>
        <dbReference type="ARBA" id="ARBA00022723"/>
    </source>
</evidence>
<gene>
    <name evidence="13" type="ORF">HERILL_LOCUS5092</name>
</gene>
<keyword evidence="9" id="KW-0378">Hydrolase</keyword>
<evidence type="ECO:0000256" key="1">
    <source>
        <dbReference type="ARBA" id="ARBA00001947"/>
    </source>
</evidence>
<dbReference type="GO" id="GO:0005615">
    <property type="term" value="C:extracellular space"/>
    <property type="evidence" value="ECO:0007669"/>
    <property type="project" value="InterPro"/>
</dbReference>
<comment type="subcellular location">
    <subcellularLocation>
        <location evidence="2">Secreted</location>
    </subcellularLocation>
</comment>
<dbReference type="EC" id="3.5.4.4" evidence="4"/>
<dbReference type="GO" id="GO:0004000">
    <property type="term" value="F:adenosine deaminase activity"/>
    <property type="evidence" value="ECO:0007669"/>
    <property type="project" value="InterPro"/>
</dbReference>
<dbReference type="InterPro" id="IPR013659">
    <property type="entry name" value="A_deaminase_N"/>
</dbReference>
<evidence type="ECO:0000256" key="4">
    <source>
        <dbReference type="ARBA" id="ARBA00012784"/>
    </source>
</evidence>
<dbReference type="PANTHER" id="PTHR11409">
    <property type="entry name" value="ADENOSINE DEAMINASE"/>
    <property type="match status" value="1"/>
</dbReference>
<comment type="catalytic activity">
    <reaction evidence="10">
        <text>adenosine + H2O + H(+) = inosine + NH4(+)</text>
        <dbReference type="Rhea" id="RHEA:24408"/>
        <dbReference type="ChEBI" id="CHEBI:15377"/>
        <dbReference type="ChEBI" id="CHEBI:15378"/>
        <dbReference type="ChEBI" id="CHEBI:16335"/>
        <dbReference type="ChEBI" id="CHEBI:17596"/>
        <dbReference type="ChEBI" id="CHEBI:28938"/>
        <dbReference type="EC" id="3.5.4.4"/>
    </reaction>
</comment>
<dbReference type="Pfam" id="PF08451">
    <property type="entry name" value="A_deaminase_N"/>
    <property type="match status" value="1"/>
</dbReference>
<sequence>MQSLDLKASKNETMCKDGNYMFYLLVEISSANINLDSLYTKARLAIPKLNDKMACFKQIYSKGPTLAQLAIAWLAISSHVECAVASPHYRNNIYVIYATAAAEPESETNMPDRPSFDEYKVSRSMFFQDENSRALGSKLKLNERELLANEIFQLVKKRDMDNGFADPRKFAPAKHIFKALDEIKKSDMFYLLKAMPKGGVLHAHDTALTSTDYVVSLTYLPNLWICSSPDSNDVAFKFARTQPEPTDGLEWTLVADQRAKRGADDYDAEIRKLFTLYTPNPEIEYKDINHVWECFIGIFIKITPLLTYVPVWKAYYKQALKEFYEDGVQYLEFRGTLPDLYDLDGKIYKNAEVVEVYVEALEEFRAENPGFIGSKFVYAPTRKVDDATFAEYMRIVVDLKAKYPNFVVGFDIVSQEDAGRPLIDFAEPLLNLPNDINFYFHAGETNWNGMSTDENLIDAVLLGTKRIGHGYAILKHPKVLEAIRKKSIAIELNPISNQVLKLVDDNRNHPGGYLFADDYPVVVSSDDPSFWEATPLTHDFYIAFLGIASAHADLRTLKQLAINSLEYSSLNFAEKRAAMKKWEEKWNLYIEWVISQKSKYNL</sequence>
<dbReference type="NCBIfam" id="TIGR01431">
    <property type="entry name" value="adm_rel"/>
    <property type="match status" value="1"/>
</dbReference>
<dbReference type="PANTHER" id="PTHR11409:SF39">
    <property type="entry name" value="ADENOSINE DEAMINASE 2"/>
    <property type="match status" value="1"/>
</dbReference>
<evidence type="ECO:0000259" key="11">
    <source>
        <dbReference type="Pfam" id="PF00962"/>
    </source>
</evidence>
<evidence type="ECO:0000256" key="6">
    <source>
        <dbReference type="ARBA" id="ARBA00022525"/>
    </source>
</evidence>
<dbReference type="InterPro" id="IPR006330">
    <property type="entry name" value="Ado/ade_deaminase"/>
</dbReference>
<proteinExistence type="inferred from homology"/>
<comment type="cofactor">
    <cofactor evidence="1">
        <name>Zn(2+)</name>
        <dbReference type="ChEBI" id="CHEBI:29105"/>
    </cofactor>
</comment>
<dbReference type="Pfam" id="PF00962">
    <property type="entry name" value="A_deaminase"/>
    <property type="match status" value="1"/>
</dbReference>
<dbReference type="SUPFAM" id="SSF51556">
    <property type="entry name" value="Metallo-dependent hydrolases"/>
    <property type="match status" value="1"/>
</dbReference>
<keyword evidence="6" id="KW-0964">Secreted</keyword>
<reference evidence="13 14" key="1">
    <citation type="submission" date="2020-11" db="EMBL/GenBank/DDBJ databases">
        <authorList>
            <person name="Wallbank WR R."/>
            <person name="Pardo Diaz C."/>
            <person name="Kozak K."/>
            <person name="Martin S."/>
            <person name="Jiggins C."/>
            <person name="Moest M."/>
            <person name="Warren A I."/>
            <person name="Generalovic N T."/>
            <person name="Byers J.R.P. K."/>
            <person name="Montejo-Kovacevich G."/>
            <person name="Yen C E."/>
        </authorList>
    </citation>
    <scope>NUCLEOTIDE SEQUENCE [LARGE SCALE GENOMIC DNA]</scope>
</reference>
<organism evidence="13 14">
    <name type="scientific">Hermetia illucens</name>
    <name type="common">Black soldier fly</name>
    <dbReference type="NCBI Taxonomy" id="343691"/>
    <lineage>
        <taxon>Eukaryota</taxon>
        <taxon>Metazoa</taxon>
        <taxon>Ecdysozoa</taxon>
        <taxon>Arthropoda</taxon>
        <taxon>Hexapoda</taxon>
        <taxon>Insecta</taxon>
        <taxon>Pterygota</taxon>
        <taxon>Neoptera</taxon>
        <taxon>Endopterygota</taxon>
        <taxon>Diptera</taxon>
        <taxon>Brachycera</taxon>
        <taxon>Stratiomyomorpha</taxon>
        <taxon>Stratiomyidae</taxon>
        <taxon>Hermetiinae</taxon>
        <taxon>Hermetia</taxon>
    </lineage>
</organism>
<dbReference type="Proteomes" id="UP000594454">
    <property type="component" value="Chromosome 2"/>
</dbReference>
<evidence type="ECO:0000256" key="3">
    <source>
        <dbReference type="ARBA" id="ARBA00006083"/>
    </source>
</evidence>
<evidence type="ECO:0000256" key="8">
    <source>
        <dbReference type="ARBA" id="ARBA00022729"/>
    </source>
</evidence>
<dbReference type="AlphaFoldDB" id="A0A7R8YR23"/>
<dbReference type="FunCoup" id="A0A7R8YR23">
    <property type="interactions" value="100"/>
</dbReference>
<evidence type="ECO:0000313" key="13">
    <source>
        <dbReference type="EMBL" id="CAD7082021.1"/>
    </source>
</evidence>
<dbReference type="GO" id="GO:0046872">
    <property type="term" value="F:metal ion binding"/>
    <property type="evidence" value="ECO:0007669"/>
    <property type="project" value="UniProtKB-KW"/>
</dbReference>
<dbReference type="FunFam" id="3.20.20.140:FF:000017">
    <property type="entry name" value="Adenosine deaminase 2"/>
    <property type="match status" value="1"/>
</dbReference>
<dbReference type="OrthoDB" id="7202371at2759"/>
<keyword evidence="14" id="KW-1185">Reference proteome</keyword>
<dbReference type="InParanoid" id="A0A7R8YR23"/>
<feature type="domain" description="Adenosine/AMP deaminase N-terminal" evidence="12">
    <location>
        <begin position="108"/>
        <end position="192"/>
    </location>
</feature>
<dbReference type="InterPro" id="IPR032466">
    <property type="entry name" value="Metal_Hydrolase"/>
</dbReference>
<keyword evidence="8" id="KW-0732">Signal</keyword>
<evidence type="ECO:0000256" key="9">
    <source>
        <dbReference type="ARBA" id="ARBA00022801"/>
    </source>
</evidence>
<evidence type="ECO:0000256" key="2">
    <source>
        <dbReference type="ARBA" id="ARBA00004613"/>
    </source>
</evidence>
<dbReference type="InterPro" id="IPR001365">
    <property type="entry name" value="A_deaminase_dom"/>
</dbReference>
<protein>
    <recommendedName>
        <fullName evidence="5">Adenosine deaminase</fullName>
        <ecNumber evidence="4">3.5.4.4</ecNumber>
    </recommendedName>
</protein>
<dbReference type="CDD" id="cd01321">
    <property type="entry name" value="ADGF"/>
    <property type="match status" value="1"/>
</dbReference>
<comment type="similarity">
    <text evidence="3">Belongs to the metallo-dependent hydrolases superfamily. Adenosine and AMP deaminases family. ADGF subfamily.</text>
</comment>
<name>A0A7R8YR23_HERIL</name>
<feature type="domain" description="Adenosine deaminase" evidence="11">
    <location>
        <begin position="318"/>
        <end position="580"/>
    </location>
</feature>
<accession>A0A7R8YR23</accession>
<evidence type="ECO:0000313" key="14">
    <source>
        <dbReference type="Proteomes" id="UP000594454"/>
    </source>
</evidence>
<evidence type="ECO:0000256" key="5">
    <source>
        <dbReference type="ARBA" id="ARBA00018099"/>
    </source>
</evidence>
<dbReference type="InterPro" id="IPR006331">
    <property type="entry name" value="ADGF"/>
</dbReference>
<evidence type="ECO:0000256" key="10">
    <source>
        <dbReference type="ARBA" id="ARBA00047764"/>
    </source>
</evidence>
<evidence type="ECO:0000259" key="12">
    <source>
        <dbReference type="Pfam" id="PF08451"/>
    </source>
</evidence>